<dbReference type="AlphaFoldDB" id="A0A0N7KRN1"/>
<dbReference type="InParanoid" id="A0A0N7KRN1"/>
<evidence type="ECO:0000313" key="2">
    <source>
        <dbReference type="EMBL" id="BAT10482.1"/>
    </source>
</evidence>
<sequence length="136" mass="14848">MSFLLAGSSGDRAADERDLGGRCASRGYGGGHLHVLYGGGFHHNLDLADSGVDNHVLIEVDVVWRCLGCHDVVIRGHEDVTHLCLEAGVPSRSSMLAQFFHVPVEVFLLLLDVAFLLFSLLLLCLHFRANHDEDVS</sequence>
<reference evidence="2 3" key="2">
    <citation type="journal article" date="2013" name="Plant Cell Physiol.">
        <title>Rice Annotation Project Database (RAP-DB): an integrative and interactive database for rice genomics.</title>
        <authorList>
            <person name="Sakai H."/>
            <person name="Lee S.S."/>
            <person name="Tanaka T."/>
            <person name="Numa H."/>
            <person name="Kim J."/>
            <person name="Kawahara Y."/>
            <person name="Wakimoto H."/>
            <person name="Yang C.C."/>
            <person name="Iwamoto M."/>
            <person name="Abe T."/>
            <person name="Yamada Y."/>
            <person name="Muto A."/>
            <person name="Inokuchi H."/>
            <person name="Ikemura T."/>
            <person name="Matsumoto T."/>
            <person name="Sasaki T."/>
            <person name="Itoh T."/>
        </authorList>
    </citation>
    <scope>NUCLEOTIDE SEQUENCE [LARGE SCALE GENOMIC DNA]</scope>
    <source>
        <strain evidence="3">cv. Nipponbare</strain>
    </source>
</reference>
<feature type="transmembrane region" description="Helical" evidence="1">
    <location>
        <begin position="106"/>
        <end position="127"/>
    </location>
</feature>
<keyword evidence="1" id="KW-1133">Transmembrane helix</keyword>
<reference evidence="2 3" key="3">
    <citation type="journal article" date="2013" name="Rice">
        <title>Improvement of the Oryza sativa Nipponbare reference genome using next generation sequence and optical map data.</title>
        <authorList>
            <person name="Kawahara Y."/>
            <person name="de la Bastide M."/>
            <person name="Hamilton J.P."/>
            <person name="Kanamori H."/>
            <person name="McCombie W.R."/>
            <person name="Ouyang S."/>
            <person name="Schwartz D.C."/>
            <person name="Tanaka T."/>
            <person name="Wu J."/>
            <person name="Zhou S."/>
            <person name="Childs K.L."/>
            <person name="Davidson R.M."/>
            <person name="Lin H."/>
            <person name="Quesada-Ocampo L."/>
            <person name="Vaillancourt B."/>
            <person name="Sakai H."/>
            <person name="Lee S.S."/>
            <person name="Kim J."/>
            <person name="Numa H."/>
            <person name="Itoh T."/>
            <person name="Buell C.R."/>
            <person name="Matsumoto T."/>
        </authorList>
    </citation>
    <scope>NUCLEOTIDE SEQUENCE [LARGE SCALE GENOMIC DNA]</scope>
    <source>
        <strain evidence="3">cv. Nipponbare</strain>
    </source>
</reference>
<protein>
    <submittedName>
        <fullName evidence="2">Os10g0357950 protein</fullName>
    </submittedName>
</protein>
<keyword evidence="1" id="KW-0472">Membrane</keyword>
<name>A0A0N7KRN1_ORYSJ</name>
<dbReference type="EMBL" id="AP014966">
    <property type="protein sequence ID" value="BAT10482.1"/>
    <property type="molecule type" value="Genomic_DNA"/>
</dbReference>
<dbReference type="PaxDb" id="39947-A0A0N7KRN1"/>
<gene>
    <name evidence="2" type="ordered locus">Os10g0357950</name>
    <name evidence="2" type="ORF">OSNPB_100357950</name>
</gene>
<keyword evidence="3" id="KW-1185">Reference proteome</keyword>
<keyword evidence="1" id="KW-0812">Transmembrane</keyword>
<accession>A0A0N7KRN1</accession>
<dbReference type="Proteomes" id="UP000059680">
    <property type="component" value="Chromosome 10"/>
</dbReference>
<evidence type="ECO:0000256" key="1">
    <source>
        <dbReference type="SAM" id="Phobius"/>
    </source>
</evidence>
<reference evidence="3" key="1">
    <citation type="journal article" date="2005" name="Nature">
        <title>The map-based sequence of the rice genome.</title>
        <authorList>
            <consortium name="International rice genome sequencing project (IRGSP)"/>
            <person name="Matsumoto T."/>
            <person name="Wu J."/>
            <person name="Kanamori H."/>
            <person name="Katayose Y."/>
            <person name="Fujisawa M."/>
            <person name="Namiki N."/>
            <person name="Mizuno H."/>
            <person name="Yamamoto K."/>
            <person name="Antonio B.A."/>
            <person name="Baba T."/>
            <person name="Sakata K."/>
            <person name="Nagamura Y."/>
            <person name="Aoki H."/>
            <person name="Arikawa K."/>
            <person name="Arita K."/>
            <person name="Bito T."/>
            <person name="Chiden Y."/>
            <person name="Fujitsuka N."/>
            <person name="Fukunaka R."/>
            <person name="Hamada M."/>
            <person name="Harada C."/>
            <person name="Hayashi A."/>
            <person name="Hijishita S."/>
            <person name="Honda M."/>
            <person name="Hosokawa S."/>
            <person name="Ichikawa Y."/>
            <person name="Idonuma A."/>
            <person name="Iijima M."/>
            <person name="Ikeda M."/>
            <person name="Ikeno M."/>
            <person name="Ito K."/>
            <person name="Ito S."/>
            <person name="Ito T."/>
            <person name="Ito Y."/>
            <person name="Ito Y."/>
            <person name="Iwabuchi A."/>
            <person name="Kamiya K."/>
            <person name="Karasawa W."/>
            <person name="Kurita K."/>
            <person name="Katagiri S."/>
            <person name="Kikuta A."/>
            <person name="Kobayashi H."/>
            <person name="Kobayashi N."/>
            <person name="Machita K."/>
            <person name="Maehara T."/>
            <person name="Masukawa M."/>
            <person name="Mizubayashi T."/>
            <person name="Mukai Y."/>
            <person name="Nagasaki H."/>
            <person name="Nagata Y."/>
            <person name="Naito S."/>
            <person name="Nakashima M."/>
            <person name="Nakama Y."/>
            <person name="Nakamichi Y."/>
            <person name="Nakamura M."/>
            <person name="Meguro A."/>
            <person name="Negishi M."/>
            <person name="Ohta I."/>
            <person name="Ohta T."/>
            <person name="Okamoto M."/>
            <person name="Ono N."/>
            <person name="Saji S."/>
            <person name="Sakaguchi M."/>
            <person name="Sakai K."/>
            <person name="Shibata M."/>
            <person name="Shimokawa T."/>
            <person name="Song J."/>
            <person name="Takazaki Y."/>
            <person name="Terasawa K."/>
            <person name="Tsugane M."/>
            <person name="Tsuji K."/>
            <person name="Ueda S."/>
            <person name="Waki K."/>
            <person name="Yamagata H."/>
            <person name="Yamamoto M."/>
            <person name="Yamamoto S."/>
            <person name="Yamane H."/>
            <person name="Yoshiki S."/>
            <person name="Yoshihara R."/>
            <person name="Yukawa K."/>
            <person name="Zhong H."/>
            <person name="Yano M."/>
            <person name="Yuan Q."/>
            <person name="Ouyang S."/>
            <person name="Liu J."/>
            <person name="Jones K.M."/>
            <person name="Gansberger K."/>
            <person name="Moffat K."/>
            <person name="Hill J."/>
            <person name="Bera J."/>
            <person name="Fadrosh D."/>
            <person name="Jin S."/>
            <person name="Johri S."/>
            <person name="Kim M."/>
            <person name="Overton L."/>
            <person name="Reardon M."/>
            <person name="Tsitrin T."/>
            <person name="Vuong H."/>
            <person name="Weaver B."/>
            <person name="Ciecko A."/>
            <person name="Tallon L."/>
            <person name="Jackson J."/>
            <person name="Pai G."/>
            <person name="Aken S.V."/>
            <person name="Utterback T."/>
            <person name="Reidmuller S."/>
            <person name="Feldblyum T."/>
            <person name="Hsiao J."/>
            <person name="Zismann V."/>
            <person name="Iobst S."/>
            <person name="de Vazeille A.R."/>
            <person name="Buell C.R."/>
            <person name="Ying K."/>
            <person name="Li Y."/>
            <person name="Lu T."/>
            <person name="Huang Y."/>
            <person name="Zhao Q."/>
            <person name="Feng Q."/>
            <person name="Zhang L."/>
            <person name="Zhu J."/>
            <person name="Weng Q."/>
            <person name="Mu J."/>
            <person name="Lu Y."/>
            <person name="Fan D."/>
            <person name="Liu Y."/>
            <person name="Guan J."/>
            <person name="Zhang Y."/>
            <person name="Yu S."/>
            <person name="Liu X."/>
            <person name="Zhang Y."/>
            <person name="Hong G."/>
            <person name="Han B."/>
            <person name="Choisne N."/>
            <person name="Demange N."/>
            <person name="Orjeda G."/>
            <person name="Samain S."/>
            <person name="Cattolico L."/>
            <person name="Pelletier E."/>
            <person name="Couloux A."/>
            <person name="Segurens B."/>
            <person name="Wincker P."/>
            <person name="D'Hont A."/>
            <person name="Scarpelli C."/>
            <person name="Weissenbach J."/>
            <person name="Salanoubat M."/>
            <person name="Quetier F."/>
            <person name="Yu Y."/>
            <person name="Kim H.R."/>
            <person name="Rambo T."/>
            <person name="Currie J."/>
            <person name="Collura K."/>
            <person name="Luo M."/>
            <person name="Yang T."/>
            <person name="Ammiraju J.S.S."/>
            <person name="Engler F."/>
            <person name="Soderlund C."/>
            <person name="Wing R.A."/>
            <person name="Palmer L.E."/>
            <person name="de la Bastide M."/>
            <person name="Spiegel L."/>
            <person name="Nascimento L."/>
            <person name="Zutavern T."/>
            <person name="O'Shaughnessy A."/>
            <person name="Dike S."/>
            <person name="Dedhia N."/>
            <person name="Preston R."/>
            <person name="Balija V."/>
            <person name="McCombie W.R."/>
            <person name="Chow T."/>
            <person name="Chen H."/>
            <person name="Chung M."/>
            <person name="Chen C."/>
            <person name="Shaw J."/>
            <person name="Wu H."/>
            <person name="Hsiao K."/>
            <person name="Chao Y."/>
            <person name="Chu M."/>
            <person name="Cheng C."/>
            <person name="Hour A."/>
            <person name="Lee P."/>
            <person name="Lin S."/>
            <person name="Lin Y."/>
            <person name="Liou J."/>
            <person name="Liu S."/>
            <person name="Hsing Y."/>
            <person name="Raghuvanshi S."/>
            <person name="Mohanty A."/>
            <person name="Bharti A.K."/>
            <person name="Gaur A."/>
            <person name="Gupta V."/>
            <person name="Kumar D."/>
            <person name="Ravi V."/>
            <person name="Vij S."/>
            <person name="Kapur A."/>
            <person name="Khurana P."/>
            <person name="Khurana P."/>
            <person name="Khurana J.P."/>
            <person name="Tyagi A.K."/>
            <person name="Gaikwad K."/>
            <person name="Singh A."/>
            <person name="Dalal V."/>
            <person name="Srivastava S."/>
            <person name="Dixit A."/>
            <person name="Pal A.K."/>
            <person name="Ghazi I.A."/>
            <person name="Yadav M."/>
            <person name="Pandit A."/>
            <person name="Bhargava A."/>
            <person name="Sureshbabu K."/>
            <person name="Batra K."/>
            <person name="Sharma T.R."/>
            <person name="Mohapatra T."/>
            <person name="Singh N.K."/>
            <person name="Messing J."/>
            <person name="Nelson A.B."/>
            <person name="Fuks G."/>
            <person name="Kavchok S."/>
            <person name="Keizer G."/>
            <person name="Linton E."/>
            <person name="Llaca V."/>
            <person name="Song R."/>
            <person name="Tanyolac B."/>
            <person name="Young S."/>
            <person name="Ho-Il K."/>
            <person name="Hahn J.H."/>
            <person name="Sangsakoo G."/>
            <person name="Vanavichit A."/>
            <person name="de Mattos Luiz.A.T."/>
            <person name="Zimmer P.D."/>
            <person name="Malone G."/>
            <person name="Dellagostin O."/>
            <person name="de Oliveira A.C."/>
            <person name="Bevan M."/>
            <person name="Bancroft I."/>
            <person name="Minx P."/>
            <person name="Cordum H."/>
            <person name="Wilson R."/>
            <person name="Cheng Z."/>
            <person name="Jin W."/>
            <person name="Jiang J."/>
            <person name="Leong S.A."/>
            <person name="Iwama H."/>
            <person name="Gojobori T."/>
            <person name="Itoh T."/>
            <person name="Niimura Y."/>
            <person name="Fujii Y."/>
            <person name="Habara T."/>
            <person name="Sakai H."/>
            <person name="Sato Y."/>
            <person name="Wilson G."/>
            <person name="Kumar K."/>
            <person name="McCouch S."/>
            <person name="Juretic N."/>
            <person name="Hoen D."/>
            <person name="Wright S."/>
            <person name="Bruskiewich R."/>
            <person name="Bureau T."/>
            <person name="Miyao A."/>
            <person name="Hirochika H."/>
            <person name="Nishikawa T."/>
            <person name="Kadowaki K."/>
            <person name="Sugiura M."/>
            <person name="Burr B."/>
            <person name="Sasaki T."/>
        </authorList>
    </citation>
    <scope>NUCLEOTIDE SEQUENCE [LARGE SCALE GENOMIC DNA]</scope>
    <source>
        <strain evidence="3">cv. Nipponbare</strain>
    </source>
</reference>
<evidence type="ECO:0000313" key="3">
    <source>
        <dbReference type="Proteomes" id="UP000059680"/>
    </source>
</evidence>
<organism evidence="2 3">
    <name type="scientific">Oryza sativa subsp. japonica</name>
    <name type="common">Rice</name>
    <dbReference type="NCBI Taxonomy" id="39947"/>
    <lineage>
        <taxon>Eukaryota</taxon>
        <taxon>Viridiplantae</taxon>
        <taxon>Streptophyta</taxon>
        <taxon>Embryophyta</taxon>
        <taxon>Tracheophyta</taxon>
        <taxon>Spermatophyta</taxon>
        <taxon>Magnoliopsida</taxon>
        <taxon>Liliopsida</taxon>
        <taxon>Poales</taxon>
        <taxon>Poaceae</taxon>
        <taxon>BOP clade</taxon>
        <taxon>Oryzoideae</taxon>
        <taxon>Oryzeae</taxon>
        <taxon>Oryzinae</taxon>
        <taxon>Oryza</taxon>
        <taxon>Oryza sativa</taxon>
    </lineage>
</organism>
<proteinExistence type="predicted"/>